<reference evidence="3 5" key="1">
    <citation type="submission" date="2007-08" db="EMBL/GenBank/DDBJ databases">
        <title>Draft genome sequence of Clostridium leptum (DSM 753).</title>
        <authorList>
            <person name="Sudarsanam P."/>
            <person name="Ley R."/>
            <person name="Guruge J."/>
            <person name="Turnbaugh P.J."/>
            <person name="Mahowald M."/>
            <person name="Liep D."/>
            <person name="Gordon J."/>
        </authorList>
    </citation>
    <scope>NUCLEOTIDE SEQUENCE [LARGE SCALE GENOMIC DNA]</scope>
    <source>
        <strain evidence="3 5">DSM 753</strain>
    </source>
</reference>
<dbReference type="Proteomes" id="UP000003490">
    <property type="component" value="Unassembled WGS sequence"/>
</dbReference>
<organism evidence="3 5">
    <name type="scientific">[Clostridium] leptum DSM 753</name>
    <dbReference type="NCBI Taxonomy" id="428125"/>
    <lineage>
        <taxon>Bacteria</taxon>
        <taxon>Bacillati</taxon>
        <taxon>Bacillota</taxon>
        <taxon>Clostridia</taxon>
        <taxon>Eubacteriales</taxon>
        <taxon>Oscillospiraceae</taxon>
        <taxon>Oscillospiraceae incertae sedis</taxon>
    </lineage>
</organism>
<evidence type="ECO:0000256" key="2">
    <source>
        <dbReference type="SAM" id="Phobius"/>
    </source>
</evidence>
<keyword evidence="2" id="KW-0812">Transmembrane</keyword>
<keyword evidence="2" id="KW-1133">Transmembrane helix</keyword>
<dbReference type="PANTHER" id="PTHR30469">
    <property type="entry name" value="MULTIDRUG RESISTANCE PROTEIN MDTA"/>
    <property type="match status" value="1"/>
</dbReference>
<dbReference type="GO" id="GO:0015562">
    <property type="term" value="F:efflux transmembrane transporter activity"/>
    <property type="evidence" value="ECO:0007669"/>
    <property type="project" value="TreeGrafter"/>
</dbReference>
<dbReference type="Gene3D" id="2.40.420.20">
    <property type="match status" value="1"/>
</dbReference>
<dbReference type="EMBL" id="NOXF01000016">
    <property type="protein sequence ID" value="PEQ23422.1"/>
    <property type="molecule type" value="Genomic_DNA"/>
</dbReference>
<dbReference type="GO" id="GO:1990281">
    <property type="term" value="C:efflux pump complex"/>
    <property type="evidence" value="ECO:0007669"/>
    <property type="project" value="TreeGrafter"/>
</dbReference>
<evidence type="ECO:0000313" key="6">
    <source>
        <dbReference type="Proteomes" id="UP000220611"/>
    </source>
</evidence>
<reference evidence="3 5" key="2">
    <citation type="submission" date="2007-08" db="EMBL/GenBank/DDBJ databases">
        <authorList>
            <person name="Fulton L."/>
            <person name="Clifton S."/>
            <person name="Fulton B."/>
            <person name="Xu J."/>
            <person name="Minx P."/>
            <person name="Pepin K.H."/>
            <person name="Johnson M."/>
            <person name="Thiruvilangam P."/>
            <person name="Bhonagiri V."/>
            <person name="Nash W.E."/>
            <person name="Wang C."/>
            <person name="Mardis E.R."/>
            <person name="Wilson R.K."/>
        </authorList>
    </citation>
    <scope>NUCLEOTIDE SEQUENCE [LARGE SCALE GENOMIC DNA]</scope>
    <source>
        <strain evidence="3 5">DSM 753</strain>
    </source>
</reference>
<accession>A7VVS5</accession>
<feature type="compositionally biased region" description="Gly residues" evidence="1">
    <location>
        <begin position="637"/>
        <end position="648"/>
    </location>
</feature>
<dbReference type="SUPFAM" id="SSF51230">
    <property type="entry name" value="Single hybrid motif"/>
    <property type="match status" value="1"/>
</dbReference>
<protein>
    <submittedName>
        <fullName evidence="3">Efflux transporter, RND family, MFP subunit</fullName>
    </submittedName>
</protein>
<dbReference type="AlphaFoldDB" id="A7VVS5"/>
<evidence type="ECO:0000256" key="1">
    <source>
        <dbReference type="SAM" id="MobiDB-lite"/>
    </source>
</evidence>
<feature type="transmembrane region" description="Helical" evidence="2">
    <location>
        <begin position="302"/>
        <end position="320"/>
    </location>
</feature>
<evidence type="ECO:0000313" key="5">
    <source>
        <dbReference type="Proteomes" id="UP000003490"/>
    </source>
</evidence>
<feature type="region of interest" description="Disordered" evidence="1">
    <location>
        <begin position="594"/>
        <end position="613"/>
    </location>
</feature>
<comment type="caution">
    <text evidence="3">The sequence shown here is derived from an EMBL/GenBank/DDBJ whole genome shotgun (WGS) entry which is preliminary data.</text>
</comment>
<proteinExistence type="predicted"/>
<dbReference type="InterPro" id="IPR011053">
    <property type="entry name" value="Single_hybrid_motif"/>
</dbReference>
<keyword evidence="6" id="KW-1185">Reference proteome</keyword>
<dbReference type="PANTHER" id="PTHR30469:SF33">
    <property type="entry name" value="SLR1207 PROTEIN"/>
    <property type="match status" value="1"/>
</dbReference>
<keyword evidence="2" id="KW-0472">Membrane</keyword>
<evidence type="ECO:0000313" key="4">
    <source>
        <dbReference type="EMBL" id="PEQ23422.1"/>
    </source>
</evidence>
<feature type="compositionally biased region" description="Polar residues" evidence="1">
    <location>
        <begin position="594"/>
        <end position="603"/>
    </location>
</feature>
<name>A7VVS5_9FIRM</name>
<feature type="compositionally biased region" description="Gly residues" evidence="1">
    <location>
        <begin position="604"/>
        <end position="613"/>
    </location>
</feature>
<feature type="region of interest" description="Disordered" evidence="1">
    <location>
        <begin position="619"/>
        <end position="648"/>
    </location>
</feature>
<dbReference type="Gene3D" id="2.40.50.100">
    <property type="match status" value="1"/>
</dbReference>
<dbReference type="EMBL" id="ABCB02000019">
    <property type="protein sequence ID" value="EDO61075.1"/>
    <property type="molecule type" value="Genomic_DNA"/>
</dbReference>
<sequence>MCAAIILDGTAIQPPSVVLQINRPSPDQGHRTTEPKIIFLYKAAIELQSKATEDEYVDYETFKRIKKGNGKALEALIDAHLKKAWFISFQLTEHVCRGAPLLIKAWKASLEQIISAQTAPKEDFREILHSNLLKLYLIGVEDDPEFESLPVPQVAKKYQQFVAETELLPNDLKPAYLMNVYGNLSTARLAQILGIPTESVADSVKQAAENITKASGALRRDKQAAKIQLSAEFRNPSDSGFEDIVIPAYLNTALIHEINHLLNKPVIQNRKEQNAMTTKTNNIRAKGSTKAVSKRSNKKAKIIVISAVVLAVVILGLIFIPKLVGRNTGKNTSITTYNVETITTGNVDTTISGSGTLSPVSKETLATAKAGTVTAVNYEVGDKVEEGAVIAVIKEENGSETDFTAPYDCILIELPISTEDELAANSQIAMVMGTDGFTMGIAVDELDISTVKVGQEVDFTIDAVDGSYTGRVTAVSYNGSSSGGTTAYQITAQVDYVEGVYPGMSASAEIVIESSGEGLLVPVDAVRTSGDQNYVYLAPSGAAEGTEYEEDQLDVSNLTKVTVETGMSDGSYILIESDELAEGDLIVITKITSTQTGSDSESQGGFGGMSGFPGGGGMDFGDFDFENFDPNNMPPNGEGGFPGGMGGN</sequence>
<dbReference type="Proteomes" id="UP000220611">
    <property type="component" value="Unassembled WGS sequence"/>
</dbReference>
<reference evidence="4 6" key="3">
    <citation type="submission" date="2017-07" db="EMBL/GenBank/DDBJ databases">
        <title>Prevalence of linear plasmids in Cutibacterium (Propionibacterium) acnes isolates obtained from prostatic tissue.</title>
        <authorList>
            <person name="Davidsson S."/>
            <person name="Carlsson J."/>
            <person name="Molling P."/>
            <person name="Andren O."/>
            <person name="Andersson S.-O."/>
            <person name="Brzuszkiewicz E."/>
            <person name="Poehlein A."/>
            <person name="Al-Zeer M."/>
            <person name="Brinkmann V."/>
            <person name="Scavenius C."/>
            <person name="Nazipi S."/>
            <person name="Soderquist B."/>
            <person name="Bruggemann H."/>
        </authorList>
    </citation>
    <scope>NUCLEOTIDE SEQUENCE [LARGE SCALE GENOMIC DNA]</scope>
    <source>
        <strain evidence="4 6">DSM 753</strain>
    </source>
</reference>
<dbReference type="eggNOG" id="COG0845">
    <property type="taxonomic scope" value="Bacteria"/>
</dbReference>
<evidence type="ECO:0000313" key="3">
    <source>
        <dbReference type="EMBL" id="EDO61075.1"/>
    </source>
</evidence>
<gene>
    <name evidence="4" type="ORF">CH238_13735</name>
    <name evidence="3" type="ORF">CLOLEP_02688</name>
</gene>
<dbReference type="Gene3D" id="2.40.30.170">
    <property type="match status" value="1"/>
</dbReference>
<dbReference type="HOGENOM" id="CLU_422562_0_0_9"/>